<comment type="subcellular location">
    <subcellularLocation>
        <location evidence="1">Nucleus</location>
    </subcellularLocation>
</comment>
<evidence type="ECO:0000259" key="5">
    <source>
        <dbReference type="PROSITE" id="PS51189"/>
    </source>
</evidence>
<dbReference type="InParanoid" id="E3MD58"/>
<dbReference type="FunCoup" id="E3MD58">
    <property type="interactions" value="398"/>
</dbReference>
<dbReference type="EMBL" id="DS268436">
    <property type="protein sequence ID" value="EFO98872.1"/>
    <property type="molecule type" value="Genomic_DNA"/>
</dbReference>
<evidence type="ECO:0000256" key="2">
    <source>
        <dbReference type="ARBA" id="ARBA00022527"/>
    </source>
</evidence>
<dbReference type="Pfam" id="PF02259">
    <property type="entry name" value="FAT"/>
    <property type="match status" value="1"/>
</dbReference>
<dbReference type="PANTHER" id="PTHR11139:SF69">
    <property type="entry name" value="SERINE_THREONINE-PROTEIN KINASE ATR"/>
    <property type="match status" value="1"/>
</dbReference>
<evidence type="ECO:0000313" key="7">
    <source>
        <dbReference type="Proteomes" id="UP000008281"/>
    </source>
</evidence>
<dbReference type="GO" id="GO:0000077">
    <property type="term" value="P:DNA damage checkpoint signaling"/>
    <property type="evidence" value="ECO:0007669"/>
    <property type="project" value="TreeGrafter"/>
</dbReference>
<dbReference type="InterPro" id="IPR050517">
    <property type="entry name" value="DDR_Repair_Kinase"/>
</dbReference>
<dbReference type="Proteomes" id="UP000008281">
    <property type="component" value="Unassembled WGS sequence"/>
</dbReference>
<evidence type="ECO:0000256" key="4">
    <source>
        <dbReference type="ARBA" id="ARBA00023242"/>
    </source>
</evidence>
<feature type="domain" description="FAT" evidence="5">
    <location>
        <begin position="1480"/>
        <end position="2125"/>
    </location>
</feature>
<dbReference type="STRING" id="31234.E3MD58"/>
<evidence type="ECO:0000256" key="3">
    <source>
        <dbReference type="ARBA" id="ARBA00022763"/>
    </source>
</evidence>
<dbReference type="PROSITE" id="PS51189">
    <property type="entry name" value="FAT"/>
    <property type="match status" value="1"/>
</dbReference>
<keyword evidence="2" id="KW-0808">Transferase</keyword>
<dbReference type="GO" id="GO:0004674">
    <property type="term" value="F:protein serine/threonine kinase activity"/>
    <property type="evidence" value="ECO:0007669"/>
    <property type="project" value="UniProtKB-KW"/>
</dbReference>
<dbReference type="InterPro" id="IPR003151">
    <property type="entry name" value="PIK-rel_kinase_FAT"/>
</dbReference>
<gene>
    <name evidence="6" type="primary">Cre-atl-1</name>
    <name evidence="6" type="ORF">CRE_19657</name>
</gene>
<sequence>MTLNNQSQNLINFAKNCVENEKIERRAIEHIIDNIDTLLGENFIFSDDELDEEEFLEKLTILQYITYSLDLIIEKYRLSIDEISHLFQEVITAICAYGDEELARSFDIILKLLLSASSKLEGDEHETILQNLLDVVNFCDFDSESSTSIPILIPLKTVMRLETNYDGFFKLHLSLNILTSLFEDDVMEDSEVLLEYWTSSKSFLNEERAPEEAWIVEICLKVWMKCLKMRRKRDSVVEMAGFIGEIFSTFYAVAEFKDEVMQVLEQVFQEIRAFIHENEQILSIHKDLRENLLEWLNIYLELIDDTTDEFGLLNTFSTFLVDLTSNQEVHEIPMKLCLAPSELCVTRIKLSLETIRTDCLPNYLDLLASLFKLSRIQKPENFQWFIQDVQKFNSIENPQFPRLLGAILSVQHPICQSFCKQFAPSVDQMWHRLKNDSSESTRCTVTSIAICLGNCSFLQSNDEKLKQIIPFLLIPCLGDFRERVGTKWDGFRISGAQRNESILDLQRFASVLETNDSEEWRIRAAQCALQIDKKTGKYLNLVVDMSLSVIAKAENAKNVTQCLPAITHFLSENPQFIGEFLTVLVAKLGKGDICKAIRKIIENSKDAKGNLKIDEQALAVSLNELTKRNEERSFSAEKEMLKMCKAMLLNVDSRRRLTPAFTPVIEAIHLAFGDEETADCYLWVKKRRRARLSAKNLKIDSKFSNIPYFRVWELVTCKSSMTAERKQLIYIKLIIQGFLESNSTSSIRKFTHNVLTAKLPDDVKAIVCSALFAHACFMDTLEIWNLTISFTRQLASNLVKNLMDATEDELLQAMFRRYATIFTRAFLHRLFLECSAEQLDELKIRELAQFFVTQIAIFFKFSNLNTAISTIRPSLFYYSVISGARGVPAEHVCSVIDFIYQELTTTTPTSIPKNPSDMKVILSQRKTLCTELFPKIVQFLQFEEGEEERNELFWKFCKEQCDFNEENLNAVTATFRKQVFENLLLVAPQVLCDIQEDSRIPLQLQKTYEIMKKGESFTIATAMDTRNEGIEIIFTFRSYFTEDAYFMMRDSAAASFSVVLQNLKTSFLDAHWWAILMTLRQSPPELESTRQSWFTFIEEISLETLLSHLWRLITDISRVWNNTAIIERVWSRLGNASGNMTKLFWVVPVEVERNFLNISISRSRQVDDVLEFIGQFERYPSLQFIDNLTSKIERNKVGKEEMTKLIGALTGILPMCQSRKQRNQLISLLQKIPITFSVAADHDFIRWDASFKFFSEPRQLTQAVLEECAEILENMVGTPKLEYADRTMCDAYKFFNSSLASEDMKLTIDGLKNMYAIMCSKKPEPVMIEQKTIDELTTSGNSRNESFARWLTVLIIKCAEMAENTALGSLVPIAHCNDTRFLAKMAMRFILTVIQMERGSVTQWILTTFEDALTCALKRRLTHSDRGASTFIFYVFDFLYFYSNSEDVRRHKEMREKVVEFWKCMMSWTRKDSHGHDQPLIVTVAESFGMEKRCILWLEVFMEMKRMEQHKKQSQQLQESSSGIQKMASGMTSTTMESSYYFTLMNLYARIHELNGVKGAYAMLSKTQIDHVYGKICVKEAFGEMHSAASFGKMTGKGRAFSEELSCGFTIRLIGSAKDDLQKSVEENERIAVWGRFTKMFGWIYGKTRSRATETIKKMIDEQNALDYAPIEKKEQDEYIKSLKTLTQWTSNDNDIAPSPQVFSKTIETRSAESVILTMIKTEEPPEIIDEMIQKAKEKIVDRLSEFAIGGSCSYETSTPFIIELQKLDEISELKNARKEDLLGFDSKFWKNLNKRTNDGEQSMTILEPILRVRRSMLDIRSQSMSEKEKDTIRSRIVDSHLQSARIARLTGCLERAQLSIINAKKVLPFENKIVLEEAKLRLQTSDELNGMSLLDSIIAKNFAEIQTTYSHTQQSTNLDIQKSAKLKIDLFPEETKKLFSSVQMLRISHMIKSGNTVGFEKLFDETKQLIELFAGSNAMYEAVWFMDYLSNYNERSKPVLSLLTAYGKVAQHEKNVVLQARAVERMTSLWLANAKKVSDHIANNKISNGQINDLRANVRQTCTTMNNALDDIGWRAFYPAYAVLTRHIDHKNDEVARNIKIMMRKLILRMPHQCMWQSAYLLRQNIAGIKEKYMEVLADVKRNAPCYVTIIDQYDYASGIFNQISTKVDSSECRLSERVEGMKILFRDKKYDAKELEMNRRLDGDCKVFNGIMVPIRSVIDESVHYPEYGGDNDAEKACQLPDQYLIHDFSEHVKVLHSNTKPVLIELTTMAGRKVRLICKKNDDLTKDYHFNKIVEPCLTKRDYIRLRWVR</sequence>
<dbReference type="eggNOG" id="KOG0890">
    <property type="taxonomic scope" value="Eukaryota"/>
</dbReference>
<dbReference type="GO" id="GO:0006281">
    <property type="term" value="P:DNA repair"/>
    <property type="evidence" value="ECO:0007669"/>
    <property type="project" value="TreeGrafter"/>
</dbReference>
<proteinExistence type="predicted"/>
<dbReference type="PANTHER" id="PTHR11139">
    <property type="entry name" value="ATAXIA TELANGIECTASIA MUTATED ATM -RELATED"/>
    <property type="match status" value="1"/>
</dbReference>
<dbReference type="GO" id="GO:0005634">
    <property type="term" value="C:nucleus"/>
    <property type="evidence" value="ECO:0007669"/>
    <property type="project" value="UniProtKB-SubCell"/>
</dbReference>
<protein>
    <submittedName>
        <fullName evidence="6">CRE-ATL-1 protein</fullName>
    </submittedName>
</protein>
<dbReference type="HOGENOM" id="CLU_228436_0_0_1"/>
<keyword evidence="2" id="KW-0418">Kinase</keyword>
<keyword evidence="3" id="KW-0227">DNA damage</keyword>
<dbReference type="GO" id="GO:0000723">
    <property type="term" value="P:telomere maintenance"/>
    <property type="evidence" value="ECO:0007669"/>
    <property type="project" value="TreeGrafter"/>
</dbReference>
<keyword evidence="7" id="KW-1185">Reference proteome</keyword>
<accession>E3MD58</accession>
<dbReference type="OrthoDB" id="381190at2759"/>
<evidence type="ECO:0000256" key="1">
    <source>
        <dbReference type="ARBA" id="ARBA00004123"/>
    </source>
</evidence>
<dbReference type="Gene3D" id="3.30.1010.10">
    <property type="entry name" value="Phosphatidylinositol 3-kinase Catalytic Subunit, Chain A, domain 4"/>
    <property type="match status" value="1"/>
</dbReference>
<keyword evidence="2" id="KW-0723">Serine/threonine-protein kinase</keyword>
<dbReference type="OMA" id="RISHMIK"/>
<dbReference type="GO" id="GO:0005694">
    <property type="term" value="C:chromosome"/>
    <property type="evidence" value="ECO:0007669"/>
    <property type="project" value="TreeGrafter"/>
</dbReference>
<reference evidence="6" key="1">
    <citation type="submission" date="2007-07" db="EMBL/GenBank/DDBJ databases">
        <title>PCAP assembly of the Caenorhabditis remanei genome.</title>
        <authorList>
            <consortium name="The Caenorhabditis remanei Sequencing Consortium"/>
            <person name="Wilson R.K."/>
        </authorList>
    </citation>
    <scope>NUCLEOTIDE SEQUENCE [LARGE SCALE GENOMIC DNA]</scope>
    <source>
        <strain evidence="6">PB4641</strain>
    </source>
</reference>
<organism evidence="7">
    <name type="scientific">Caenorhabditis remanei</name>
    <name type="common">Caenorhabditis vulgaris</name>
    <dbReference type="NCBI Taxonomy" id="31234"/>
    <lineage>
        <taxon>Eukaryota</taxon>
        <taxon>Metazoa</taxon>
        <taxon>Ecdysozoa</taxon>
        <taxon>Nematoda</taxon>
        <taxon>Chromadorea</taxon>
        <taxon>Rhabditida</taxon>
        <taxon>Rhabditina</taxon>
        <taxon>Rhabditomorpha</taxon>
        <taxon>Rhabditoidea</taxon>
        <taxon>Rhabditidae</taxon>
        <taxon>Peloderinae</taxon>
        <taxon>Caenorhabditis</taxon>
    </lineage>
</organism>
<evidence type="ECO:0000313" key="6">
    <source>
        <dbReference type="EMBL" id="EFO98872.1"/>
    </source>
</evidence>
<name>E3MD58_CAERE</name>
<keyword evidence="4" id="KW-0539">Nucleus</keyword>
<dbReference type="InterPro" id="IPR014009">
    <property type="entry name" value="PIK_FAT"/>
</dbReference>